<dbReference type="Ensembl" id="ENSSANT00000036631.1">
    <property type="protein sequence ID" value="ENSSANP00000034394.1"/>
    <property type="gene ID" value="ENSSANG00000017598.1"/>
</dbReference>
<evidence type="ECO:0000313" key="4">
    <source>
        <dbReference type="Proteomes" id="UP000472260"/>
    </source>
</evidence>
<gene>
    <name evidence="3" type="primary">LOC107682598</name>
</gene>
<sequence length="116" mass="13531">MVFLSFFLGLLLVTASENDAAERIQAFVIPHSHMDVGWVYTVQESMHAYASNVYSSVVEELSRVKSRKFIAVEQEFFRLWWVNVATDWHKKQVRTSRYLISCFSSFKSGVFMHDNI</sequence>
<dbReference type="InterPro" id="IPR000602">
    <property type="entry name" value="Glyco_hydro_38_N"/>
</dbReference>
<feature type="domain" description="Glycoside hydrolase family 38 N-terminal" evidence="2">
    <location>
        <begin position="26"/>
        <end position="91"/>
    </location>
</feature>
<dbReference type="Proteomes" id="UP000472260">
    <property type="component" value="Unassembled WGS sequence"/>
</dbReference>
<dbReference type="InterPro" id="IPR050843">
    <property type="entry name" value="Glycosyl_Hydrlase_38"/>
</dbReference>
<keyword evidence="4" id="KW-1185">Reference proteome</keyword>
<evidence type="ECO:0000313" key="3">
    <source>
        <dbReference type="Ensembl" id="ENSSANP00000034394.1"/>
    </source>
</evidence>
<evidence type="ECO:0000256" key="1">
    <source>
        <dbReference type="SAM" id="SignalP"/>
    </source>
</evidence>
<reference evidence="3" key="1">
    <citation type="submission" date="2025-08" db="UniProtKB">
        <authorList>
            <consortium name="Ensembl"/>
        </authorList>
    </citation>
    <scope>IDENTIFICATION</scope>
</reference>
<dbReference type="InterPro" id="IPR027291">
    <property type="entry name" value="Glyco_hydro_38_N_sf"/>
</dbReference>
<reference evidence="3" key="2">
    <citation type="submission" date="2025-09" db="UniProtKB">
        <authorList>
            <consortium name="Ensembl"/>
        </authorList>
    </citation>
    <scope>IDENTIFICATION</scope>
</reference>
<dbReference type="Gene3D" id="3.20.110.10">
    <property type="entry name" value="Glycoside hydrolase 38, N terminal domain"/>
    <property type="match status" value="1"/>
</dbReference>
<dbReference type="PANTHER" id="PTHR11607:SF28">
    <property type="entry name" value="EPIDIDYMIS-SPECIFIC ALPHA-MANNOSIDASE"/>
    <property type="match status" value="1"/>
</dbReference>
<evidence type="ECO:0000259" key="2">
    <source>
        <dbReference type="Pfam" id="PF01074"/>
    </source>
</evidence>
<dbReference type="GO" id="GO:0004559">
    <property type="term" value="F:alpha-mannosidase activity"/>
    <property type="evidence" value="ECO:0007669"/>
    <property type="project" value="InterPro"/>
</dbReference>
<feature type="chain" id="PRO_5025690150" evidence="1">
    <location>
        <begin position="16"/>
        <end position="116"/>
    </location>
</feature>
<dbReference type="GO" id="GO:0005764">
    <property type="term" value="C:lysosome"/>
    <property type="evidence" value="ECO:0007669"/>
    <property type="project" value="TreeGrafter"/>
</dbReference>
<dbReference type="AlphaFoldDB" id="A0A671MLZ0"/>
<feature type="signal peptide" evidence="1">
    <location>
        <begin position="1"/>
        <end position="15"/>
    </location>
</feature>
<proteinExistence type="predicted"/>
<dbReference type="GO" id="GO:0006013">
    <property type="term" value="P:mannose metabolic process"/>
    <property type="evidence" value="ECO:0007669"/>
    <property type="project" value="InterPro"/>
</dbReference>
<dbReference type="InterPro" id="IPR011330">
    <property type="entry name" value="Glyco_hydro/deAcase_b/a-brl"/>
</dbReference>
<dbReference type="Pfam" id="PF01074">
    <property type="entry name" value="Glyco_hydro_38N"/>
    <property type="match status" value="1"/>
</dbReference>
<organism evidence="3 4">
    <name type="scientific">Sinocyclocheilus anshuiensis</name>
    <dbReference type="NCBI Taxonomy" id="1608454"/>
    <lineage>
        <taxon>Eukaryota</taxon>
        <taxon>Metazoa</taxon>
        <taxon>Chordata</taxon>
        <taxon>Craniata</taxon>
        <taxon>Vertebrata</taxon>
        <taxon>Euteleostomi</taxon>
        <taxon>Actinopterygii</taxon>
        <taxon>Neopterygii</taxon>
        <taxon>Teleostei</taxon>
        <taxon>Ostariophysi</taxon>
        <taxon>Cypriniformes</taxon>
        <taxon>Cyprinidae</taxon>
        <taxon>Cyprininae</taxon>
        <taxon>Sinocyclocheilus</taxon>
    </lineage>
</organism>
<accession>A0A671MLZ0</accession>
<dbReference type="SUPFAM" id="SSF88713">
    <property type="entry name" value="Glycoside hydrolase/deacetylase"/>
    <property type="match status" value="1"/>
</dbReference>
<dbReference type="PANTHER" id="PTHR11607">
    <property type="entry name" value="ALPHA-MANNOSIDASE"/>
    <property type="match status" value="1"/>
</dbReference>
<keyword evidence="1" id="KW-0732">Signal</keyword>
<name>A0A671MLZ0_9TELE</name>
<protein>
    <submittedName>
        <fullName evidence="3">Epididymis-specific alpha-mannosidase-like</fullName>
    </submittedName>
</protein>